<name>A0A6B9JHR5_9CAUD</name>
<reference evidence="1 2" key="1">
    <citation type="submission" date="2019-11" db="EMBL/GenBank/DDBJ databases">
        <title>Characterization of a novel member of the family Ackermannviridae.</title>
        <authorList>
            <person name="Maina A.N."/>
            <person name="Mwaura F.B."/>
            <person name="Jumba M."/>
        </authorList>
    </citation>
    <scope>NUCLEOTIDE SEQUENCE [LARGE SCALE GENOMIC DNA]</scope>
</reference>
<dbReference type="EMBL" id="MN718199">
    <property type="protein sequence ID" value="QGZ16057.1"/>
    <property type="molecule type" value="Genomic_DNA"/>
</dbReference>
<organism evidence="1 2">
    <name type="scientific">Vibrio phage vB_VchM_Kuja</name>
    <dbReference type="NCBI Taxonomy" id="2686437"/>
    <lineage>
        <taxon>Viruses</taxon>
        <taxon>Duplodnaviria</taxon>
        <taxon>Heunggongvirae</taxon>
        <taxon>Uroviricota</taxon>
        <taxon>Caudoviricetes</taxon>
        <taxon>Pantevenvirales</taxon>
        <taxon>Ackermannviridae</taxon>
        <taxon>Kujavirus</taxon>
        <taxon>Kujavirus kuja</taxon>
    </lineage>
</organism>
<sequence>MWYVELKENGSVWYCGAQQSTQWCVNPISGVTESVEGFSSYKHFCSVENVGKIFSTRLTPKGELSTYVFTEDPLDPLLKKLLVIALAKSLETEAFKAAQLCSDLQKRMFSVLKNEEYNSVGLHAPVTLDKSNFSKSVWIARNWI</sequence>
<gene>
    <name evidence="1" type="ORF">Kuja_0660</name>
</gene>
<dbReference type="Proteomes" id="UP000433471">
    <property type="component" value="Segment"/>
</dbReference>
<keyword evidence="2" id="KW-1185">Reference proteome</keyword>
<evidence type="ECO:0000313" key="2">
    <source>
        <dbReference type="Proteomes" id="UP000433471"/>
    </source>
</evidence>
<accession>A0A6B9JHR5</accession>
<protein>
    <submittedName>
        <fullName evidence="1">Uncharacterized protein</fullName>
    </submittedName>
</protein>
<proteinExistence type="predicted"/>
<evidence type="ECO:0000313" key="1">
    <source>
        <dbReference type="EMBL" id="QGZ16057.1"/>
    </source>
</evidence>